<accession>A0A8J3ZLT6</accession>
<dbReference type="EMBL" id="BOPG01000115">
    <property type="protein sequence ID" value="GIJ64365.1"/>
    <property type="molecule type" value="Genomic_DNA"/>
</dbReference>
<organism evidence="1 2">
    <name type="scientific">Virgisporangium aurantiacum</name>
    <dbReference type="NCBI Taxonomy" id="175570"/>
    <lineage>
        <taxon>Bacteria</taxon>
        <taxon>Bacillati</taxon>
        <taxon>Actinomycetota</taxon>
        <taxon>Actinomycetes</taxon>
        <taxon>Micromonosporales</taxon>
        <taxon>Micromonosporaceae</taxon>
        <taxon>Virgisporangium</taxon>
    </lineage>
</organism>
<evidence type="ECO:0000313" key="2">
    <source>
        <dbReference type="Proteomes" id="UP000612585"/>
    </source>
</evidence>
<comment type="caution">
    <text evidence="1">The sequence shown here is derived from an EMBL/GenBank/DDBJ whole genome shotgun (WGS) entry which is preliminary data.</text>
</comment>
<proteinExistence type="predicted"/>
<sequence>MHETHPDLEDTLSDDATLWRYMDLARFVDLLQTSELHLARVDQMQDKWEGAYGPTNTALRPDIYGEHYATMEDQFPRIASYARTHVFLNCWHIADSESAAMWSVYDREGRGIAVKARKADLLAGLVGDQKVHGFPVEYTDYSVQFISERNLLLPYMHKRLSFQHEQEYRLMVAMLDVQDTPTFLREKVDLSKAFEQVFVSPEAPGWFLKVIRRLVDQYGFGWTVQHSDLASDPIY</sequence>
<keyword evidence="2" id="KW-1185">Reference proteome</keyword>
<reference evidence="1" key="1">
    <citation type="submission" date="2021-01" db="EMBL/GenBank/DDBJ databases">
        <title>Whole genome shotgun sequence of Virgisporangium aurantiacum NBRC 16421.</title>
        <authorList>
            <person name="Komaki H."/>
            <person name="Tamura T."/>
        </authorList>
    </citation>
    <scope>NUCLEOTIDE SEQUENCE</scope>
    <source>
        <strain evidence="1">NBRC 16421</strain>
    </source>
</reference>
<dbReference type="Proteomes" id="UP000612585">
    <property type="component" value="Unassembled WGS sequence"/>
</dbReference>
<protein>
    <submittedName>
        <fullName evidence="1">DUF2971 domain-containing protein</fullName>
    </submittedName>
</protein>
<dbReference type="RefSeq" id="WP_204012784.1">
    <property type="nucleotide sequence ID" value="NZ_BOPG01000115.1"/>
</dbReference>
<evidence type="ECO:0000313" key="1">
    <source>
        <dbReference type="EMBL" id="GIJ64365.1"/>
    </source>
</evidence>
<name>A0A8J3ZLT6_9ACTN</name>
<dbReference type="AlphaFoldDB" id="A0A8J3ZLT6"/>
<gene>
    <name evidence="1" type="ORF">Vau01_118810</name>
</gene>